<dbReference type="PIRSF" id="PIRSF000161">
    <property type="entry name" value="DHPR"/>
    <property type="match status" value="1"/>
</dbReference>
<name>A0A382V0C0_9ZZZZ</name>
<sequence>MVSKVIEDSIKLLVSGSTGKMGQSISETLVQRLNEGHSFYKILEIVPFDSIENKEICESSIILDFSKASFSLKILKQAVTKKIPMIIGTTGFDEEQHETIKEASKQIPLILAPNTSLGITVLKEMLYAVKNHLNSHKFEIIEKHHKDKKDLPSGTSKDIAKFIENNLHSEKISIESIREDESAGEHTVSLLSEDEMLTISHKVTNRSVYSRGALLAAVWLDGMREFPGLYKMSDIYVPFEED</sequence>
<dbReference type="Pfam" id="PF01113">
    <property type="entry name" value="DapB_N"/>
    <property type="match status" value="1"/>
</dbReference>
<evidence type="ECO:0000256" key="3">
    <source>
        <dbReference type="ARBA" id="ARBA00022605"/>
    </source>
</evidence>
<reference evidence="15" key="1">
    <citation type="submission" date="2018-05" db="EMBL/GenBank/DDBJ databases">
        <authorList>
            <person name="Lanie J.A."/>
            <person name="Ng W.-L."/>
            <person name="Kazmierczak K.M."/>
            <person name="Andrzejewski T.M."/>
            <person name="Davidsen T.M."/>
            <person name="Wayne K.J."/>
            <person name="Tettelin H."/>
            <person name="Glass J.I."/>
            <person name="Rusch D."/>
            <person name="Podicherti R."/>
            <person name="Tsui H.-C.T."/>
            <person name="Winkler M.E."/>
        </authorList>
    </citation>
    <scope>NUCLEOTIDE SEQUENCE</scope>
</reference>
<dbReference type="EMBL" id="UINC01148198">
    <property type="protein sequence ID" value="SVD39944.1"/>
    <property type="molecule type" value="Genomic_DNA"/>
</dbReference>
<evidence type="ECO:0000256" key="12">
    <source>
        <dbReference type="ARBA" id="ARBA00049396"/>
    </source>
</evidence>
<dbReference type="InterPro" id="IPR023940">
    <property type="entry name" value="DHDPR_bac"/>
</dbReference>
<keyword evidence="4" id="KW-0521">NADP</keyword>
<dbReference type="SUPFAM" id="SSF51735">
    <property type="entry name" value="NAD(P)-binding Rossmann-fold domains"/>
    <property type="match status" value="1"/>
</dbReference>
<dbReference type="SUPFAM" id="SSF55347">
    <property type="entry name" value="Glyceraldehyde-3-phosphate dehydrogenase-like, C-terminal domain"/>
    <property type="match status" value="1"/>
</dbReference>
<evidence type="ECO:0000256" key="8">
    <source>
        <dbReference type="ARBA" id="ARBA00023154"/>
    </source>
</evidence>
<dbReference type="Gene3D" id="3.30.360.10">
    <property type="entry name" value="Dihydrodipicolinate Reductase, domain 2"/>
    <property type="match status" value="1"/>
</dbReference>
<dbReference type="InterPro" id="IPR000846">
    <property type="entry name" value="DapB_N"/>
</dbReference>
<dbReference type="EC" id="1.17.1.8" evidence="10"/>
<evidence type="ECO:0000256" key="6">
    <source>
        <dbReference type="ARBA" id="ARBA00023002"/>
    </source>
</evidence>
<keyword evidence="6" id="KW-0560">Oxidoreductase</keyword>
<dbReference type="CDD" id="cd02274">
    <property type="entry name" value="DHDPR_N"/>
    <property type="match status" value="1"/>
</dbReference>
<evidence type="ECO:0000256" key="7">
    <source>
        <dbReference type="ARBA" id="ARBA00023027"/>
    </source>
</evidence>
<dbReference type="InterPro" id="IPR022664">
    <property type="entry name" value="DapB_N_CS"/>
</dbReference>
<evidence type="ECO:0000256" key="10">
    <source>
        <dbReference type="ARBA" id="ARBA00038983"/>
    </source>
</evidence>
<feature type="domain" description="Dihydrodipicolinate reductase C-terminal" evidence="14">
    <location>
        <begin position="118"/>
        <end position="235"/>
    </location>
</feature>
<comment type="catalytic activity">
    <reaction evidence="11">
        <text>(S)-2,3,4,5-tetrahydrodipicolinate + NADP(+) + H2O = (2S,4S)-4-hydroxy-2,3,4,5-tetrahydrodipicolinate + NADPH + H(+)</text>
        <dbReference type="Rhea" id="RHEA:35331"/>
        <dbReference type="ChEBI" id="CHEBI:15377"/>
        <dbReference type="ChEBI" id="CHEBI:15378"/>
        <dbReference type="ChEBI" id="CHEBI:16845"/>
        <dbReference type="ChEBI" id="CHEBI:57783"/>
        <dbReference type="ChEBI" id="CHEBI:58349"/>
        <dbReference type="ChEBI" id="CHEBI:67139"/>
        <dbReference type="EC" id="1.17.1.8"/>
    </reaction>
</comment>
<dbReference type="InterPro" id="IPR022663">
    <property type="entry name" value="DapB_C"/>
</dbReference>
<evidence type="ECO:0000256" key="11">
    <source>
        <dbReference type="ARBA" id="ARBA00049080"/>
    </source>
</evidence>
<protein>
    <recommendedName>
        <fullName evidence="10">4-hydroxy-tetrahydrodipicolinate reductase</fullName>
        <ecNumber evidence="10">1.17.1.8</ecNumber>
    </recommendedName>
</protein>
<dbReference type="AlphaFoldDB" id="A0A382V0C0"/>
<dbReference type="Gene3D" id="3.40.50.720">
    <property type="entry name" value="NAD(P)-binding Rossmann-like Domain"/>
    <property type="match status" value="1"/>
</dbReference>
<feature type="domain" description="Dihydrodipicolinate reductase N-terminal" evidence="13">
    <location>
        <begin position="10"/>
        <end position="114"/>
    </location>
</feature>
<dbReference type="Pfam" id="PF05173">
    <property type="entry name" value="DapB_C"/>
    <property type="match status" value="1"/>
</dbReference>
<dbReference type="GO" id="GO:0019877">
    <property type="term" value="P:diaminopimelate biosynthetic process"/>
    <property type="evidence" value="ECO:0007669"/>
    <property type="project" value="UniProtKB-KW"/>
</dbReference>
<evidence type="ECO:0000259" key="13">
    <source>
        <dbReference type="Pfam" id="PF01113"/>
    </source>
</evidence>
<comment type="catalytic activity">
    <reaction evidence="12">
        <text>(S)-2,3,4,5-tetrahydrodipicolinate + NAD(+) + H2O = (2S,4S)-4-hydroxy-2,3,4,5-tetrahydrodipicolinate + NADH + H(+)</text>
        <dbReference type="Rhea" id="RHEA:35323"/>
        <dbReference type="ChEBI" id="CHEBI:15377"/>
        <dbReference type="ChEBI" id="CHEBI:15378"/>
        <dbReference type="ChEBI" id="CHEBI:16845"/>
        <dbReference type="ChEBI" id="CHEBI:57540"/>
        <dbReference type="ChEBI" id="CHEBI:57945"/>
        <dbReference type="ChEBI" id="CHEBI:67139"/>
        <dbReference type="EC" id="1.17.1.8"/>
    </reaction>
</comment>
<proteinExistence type="inferred from homology"/>
<keyword evidence="3" id="KW-0028">Amino-acid biosynthesis</keyword>
<evidence type="ECO:0000256" key="5">
    <source>
        <dbReference type="ARBA" id="ARBA00022915"/>
    </source>
</evidence>
<comment type="similarity">
    <text evidence="1">Belongs to the DapB family.</text>
</comment>
<accession>A0A382V0C0</accession>
<keyword evidence="2" id="KW-0963">Cytoplasm</keyword>
<dbReference type="PANTHER" id="PTHR20836:SF0">
    <property type="entry name" value="4-HYDROXY-TETRAHYDRODIPICOLINATE REDUCTASE 1, CHLOROPLASTIC-RELATED"/>
    <property type="match status" value="1"/>
</dbReference>
<dbReference type="GO" id="GO:0008839">
    <property type="term" value="F:4-hydroxy-tetrahydrodipicolinate reductase"/>
    <property type="evidence" value="ECO:0007669"/>
    <property type="project" value="UniProtKB-EC"/>
</dbReference>
<gene>
    <name evidence="15" type="ORF">METZ01_LOCUS392798</name>
</gene>
<dbReference type="GO" id="GO:0009089">
    <property type="term" value="P:lysine biosynthetic process via diaminopimelate"/>
    <property type="evidence" value="ECO:0007669"/>
    <property type="project" value="InterPro"/>
</dbReference>
<dbReference type="PANTHER" id="PTHR20836">
    <property type="entry name" value="DIHYDRODIPICOLINATE REDUCTASE"/>
    <property type="match status" value="1"/>
</dbReference>
<keyword evidence="5" id="KW-0220">Diaminopimelate biosynthesis</keyword>
<evidence type="ECO:0000256" key="2">
    <source>
        <dbReference type="ARBA" id="ARBA00022490"/>
    </source>
</evidence>
<keyword evidence="8" id="KW-0457">Lysine biosynthesis</keyword>
<dbReference type="PROSITE" id="PS01298">
    <property type="entry name" value="DAPB"/>
    <property type="match status" value="1"/>
</dbReference>
<evidence type="ECO:0000313" key="15">
    <source>
        <dbReference type="EMBL" id="SVD39944.1"/>
    </source>
</evidence>
<evidence type="ECO:0000259" key="14">
    <source>
        <dbReference type="Pfam" id="PF05173"/>
    </source>
</evidence>
<evidence type="ECO:0000256" key="4">
    <source>
        <dbReference type="ARBA" id="ARBA00022857"/>
    </source>
</evidence>
<dbReference type="InterPro" id="IPR036291">
    <property type="entry name" value="NAD(P)-bd_dom_sf"/>
</dbReference>
<keyword evidence="7" id="KW-0520">NAD</keyword>
<evidence type="ECO:0000256" key="1">
    <source>
        <dbReference type="ARBA" id="ARBA00006642"/>
    </source>
</evidence>
<organism evidence="15">
    <name type="scientific">marine metagenome</name>
    <dbReference type="NCBI Taxonomy" id="408172"/>
    <lineage>
        <taxon>unclassified sequences</taxon>
        <taxon>metagenomes</taxon>
        <taxon>ecological metagenomes</taxon>
    </lineage>
</organism>
<evidence type="ECO:0000256" key="9">
    <source>
        <dbReference type="ARBA" id="ARBA00037922"/>
    </source>
</evidence>
<comment type="pathway">
    <text evidence="9">Amino-acid biosynthesis; L-lysine biosynthesis via DAP pathway; (S)-tetrahydrodipicolinate from L-aspartate: step 4/4.</text>
</comment>